<proteinExistence type="predicted"/>
<name>A0ABX1G9H4_9MICC</name>
<keyword evidence="2" id="KW-0812">Transmembrane</keyword>
<sequence>MPEWLTNLVFGEIWLTTVWGGAALVLFIKIWRVLRKVDGFLVEWNGKPSKKDAQGNETDEGSPGVAFRIKTLEEKTAKIHHEITPNHGGSMNDGLKRVEEGIKRVEAEGLQTAGKLTEHIKISKSKDAEQEETARQVSQLASKYVDTE</sequence>
<keyword evidence="2" id="KW-0472">Membrane</keyword>
<dbReference type="Proteomes" id="UP000746595">
    <property type="component" value="Unassembled WGS sequence"/>
</dbReference>
<feature type="region of interest" description="Disordered" evidence="1">
    <location>
        <begin position="121"/>
        <end position="148"/>
    </location>
</feature>
<keyword evidence="2" id="KW-1133">Transmembrane helix</keyword>
<feature type="transmembrane region" description="Helical" evidence="2">
    <location>
        <begin position="13"/>
        <end position="31"/>
    </location>
</feature>
<accession>A0ABX1G9H4</accession>
<reference evidence="3 4" key="1">
    <citation type="submission" date="2020-04" db="EMBL/GenBank/DDBJ databases">
        <title>Paeniglutamicibacter sp. ANT13_2, a novel actinomycete isolated from sediment in Antarctica.</title>
        <authorList>
            <person name="Sakdapetsiri C."/>
            <person name="Pinyakong O."/>
        </authorList>
    </citation>
    <scope>NUCLEOTIDE SEQUENCE [LARGE SCALE GENOMIC DNA]</scope>
    <source>
        <strain evidence="3 4">ANT13_2</strain>
    </source>
</reference>
<comment type="caution">
    <text evidence="3">The sequence shown here is derived from an EMBL/GenBank/DDBJ whole genome shotgun (WGS) entry which is preliminary data.</text>
</comment>
<evidence type="ECO:0000256" key="1">
    <source>
        <dbReference type="SAM" id="MobiDB-lite"/>
    </source>
</evidence>
<evidence type="ECO:0000313" key="3">
    <source>
        <dbReference type="EMBL" id="NKG22190.1"/>
    </source>
</evidence>
<protein>
    <submittedName>
        <fullName evidence="3">Uncharacterized protein</fullName>
    </submittedName>
</protein>
<gene>
    <name evidence="3" type="ORF">HED64_15945</name>
</gene>
<feature type="compositionally biased region" description="Basic and acidic residues" evidence="1">
    <location>
        <begin position="121"/>
        <end position="134"/>
    </location>
</feature>
<evidence type="ECO:0000313" key="4">
    <source>
        <dbReference type="Proteomes" id="UP000746595"/>
    </source>
</evidence>
<dbReference type="RefSeq" id="WP_168152981.1">
    <property type="nucleotide sequence ID" value="NZ_JAAWVT010000009.1"/>
</dbReference>
<evidence type="ECO:0000256" key="2">
    <source>
        <dbReference type="SAM" id="Phobius"/>
    </source>
</evidence>
<dbReference type="EMBL" id="JAAWVT010000009">
    <property type="protein sequence ID" value="NKG22190.1"/>
    <property type="molecule type" value="Genomic_DNA"/>
</dbReference>
<organism evidence="3 4">
    <name type="scientific">Paeniglutamicibacter terrestris</name>
    <dbReference type="NCBI Taxonomy" id="2723403"/>
    <lineage>
        <taxon>Bacteria</taxon>
        <taxon>Bacillati</taxon>
        <taxon>Actinomycetota</taxon>
        <taxon>Actinomycetes</taxon>
        <taxon>Micrococcales</taxon>
        <taxon>Micrococcaceae</taxon>
        <taxon>Paeniglutamicibacter</taxon>
    </lineage>
</organism>
<keyword evidence="4" id="KW-1185">Reference proteome</keyword>